<dbReference type="GO" id="GO:0008740">
    <property type="term" value="F:L-rhamnose isomerase activity"/>
    <property type="evidence" value="ECO:0007669"/>
    <property type="project" value="UniProtKB-EC"/>
</dbReference>
<dbReference type="Gene3D" id="3.20.20.150">
    <property type="entry name" value="Divalent-metal-dependent TIM barrel enzymes"/>
    <property type="match status" value="1"/>
</dbReference>
<dbReference type="SUPFAM" id="SSF51658">
    <property type="entry name" value="Xylose isomerase-like"/>
    <property type="match status" value="1"/>
</dbReference>
<evidence type="ECO:0000313" key="6">
    <source>
        <dbReference type="EMBL" id="MPM37748.1"/>
    </source>
</evidence>
<name>A0A644ZBU2_9ZZZZ</name>
<evidence type="ECO:0000256" key="3">
    <source>
        <dbReference type="ARBA" id="ARBA00023211"/>
    </source>
</evidence>
<reference evidence="6" key="1">
    <citation type="submission" date="2019-08" db="EMBL/GenBank/DDBJ databases">
        <authorList>
            <person name="Kucharzyk K."/>
            <person name="Murdoch R.W."/>
            <person name="Higgins S."/>
            <person name="Loffler F."/>
        </authorList>
    </citation>
    <scope>NUCLEOTIDE SEQUENCE</scope>
</reference>
<gene>
    <name evidence="6" type="primary">rhaA_6</name>
    <name evidence="6" type="ORF">SDC9_84367</name>
</gene>
<sequence length="416" mass="46327">MDQSALFNAAKQIYADQGVDVEAALRRLRRIELSIHAWQGDDVTGFEEVRHALTGGCQVTGNYPGRARTAAELRADLDFVLKLIPGKNRVCLQGHEVDRMFPGVDRDAFTIDNFRDWQAWGKEHRMTIDIAPAFYAHPKLDHGLSLSHPDAGIRKFWINHARAIRRIAAEFGRAGGSPSVCNQWAPDGYKDTPSDRLAPRRRLRDSLDEIFADVLPETEVLDAVEPKLFGIGTESFTVGSHDFYLGYASTRQKLICIDSGHFHPTESIADKLSAIHAMQGRMLLHVSRGVRWDSDHVLVLNDELLGIGREIAACGLDGQIAIGLDYFDASINRIAAWTVGARNMLKALLIGFLEPKLATECEAGFDFTGRLAAQEAARTLPWGAVWRRYCEENDMPSDEAVMAAILRYEKDVLSGR</sequence>
<keyword evidence="3" id="KW-0464">Manganese</keyword>
<dbReference type="HAMAP" id="MF_00541">
    <property type="entry name" value="RhaA"/>
    <property type="match status" value="1"/>
</dbReference>
<dbReference type="Pfam" id="PF06134">
    <property type="entry name" value="RhaA"/>
    <property type="match status" value="1"/>
</dbReference>
<dbReference type="InterPro" id="IPR036237">
    <property type="entry name" value="Xyl_isomerase-like_sf"/>
</dbReference>
<evidence type="ECO:0000256" key="4">
    <source>
        <dbReference type="ARBA" id="ARBA00023235"/>
    </source>
</evidence>
<dbReference type="GO" id="GO:0030145">
    <property type="term" value="F:manganese ion binding"/>
    <property type="evidence" value="ECO:0007669"/>
    <property type="project" value="InterPro"/>
</dbReference>
<dbReference type="AlphaFoldDB" id="A0A644ZBU2"/>
<keyword evidence="2" id="KW-0479">Metal-binding</keyword>
<dbReference type="GO" id="GO:0019301">
    <property type="term" value="P:rhamnose catabolic process"/>
    <property type="evidence" value="ECO:0007669"/>
    <property type="project" value="TreeGrafter"/>
</dbReference>
<organism evidence="6">
    <name type="scientific">bioreactor metagenome</name>
    <dbReference type="NCBI Taxonomy" id="1076179"/>
    <lineage>
        <taxon>unclassified sequences</taxon>
        <taxon>metagenomes</taxon>
        <taxon>ecological metagenomes</taxon>
    </lineage>
</organism>
<dbReference type="EC" id="5.3.1.14" evidence="6"/>
<keyword evidence="1" id="KW-0963">Cytoplasm</keyword>
<keyword evidence="4 6" id="KW-0413">Isomerase</keyword>
<comment type="caution">
    <text evidence="6">The sequence shown here is derived from an EMBL/GenBank/DDBJ whole genome shotgun (WGS) entry which is preliminary data.</text>
</comment>
<keyword evidence="5" id="KW-0684">Rhamnose metabolism</keyword>
<dbReference type="InterPro" id="IPR050337">
    <property type="entry name" value="L-rhamnose_isomerase"/>
</dbReference>
<dbReference type="InterPro" id="IPR009308">
    <property type="entry name" value="Rhamnose_isomerase"/>
</dbReference>
<protein>
    <submittedName>
        <fullName evidence="6">L-rhamnose isomerase</fullName>
        <ecNumber evidence="6">5.3.1.14</ecNumber>
    </submittedName>
</protein>
<evidence type="ECO:0000256" key="2">
    <source>
        <dbReference type="ARBA" id="ARBA00022723"/>
    </source>
</evidence>
<evidence type="ECO:0000256" key="1">
    <source>
        <dbReference type="ARBA" id="ARBA00022490"/>
    </source>
</evidence>
<proteinExistence type="inferred from homology"/>
<dbReference type="GO" id="GO:0019324">
    <property type="term" value="P:L-lyxose metabolic process"/>
    <property type="evidence" value="ECO:0007669"/>
    <property type="project" value="TreeGrafter"/>
</dbReference>
<dbReference type="EMBL" id="VSSQ01008052">
    <property type="protein sequence ID" value="MPM37748.1"/>
    <property type="molecule type" value="Genomic_DNA"/>
</dbReference>
<accession>A0A644ZBU2</accession>
<dbReference type="PANTHER" id="PTHR30268">
    <property type="entry name" value="L-RHAMNOSE ISOMERASE"/>
    <property type="match status" value="1"/>
</dbReference>
<evidence type="ECO:0000256" key="5">
    <source>
        <dbReference type="ARBA" id="ARBA00023308"/>
    </source>
</evidence>
<dbReference type="PANTHER" id="PTHR30268:SF0">
    <property type="entry name" value="L-RHAMNOSE ISOMERASE"/>
    <property type="match status" value="1"/>
</dbReference>